<organism evidence="2 3">
    <name type="scientific">Hwangdonia seohaensis</name>
    <dbReference type="NCBI Taxonomy" id="1240727"/>
    <lineage>
        <taxon>Bacteria</taxon>
        <taxon>Pseudomonadati</taxon>
        <taxon>Bacteroidota</taxon>
        <taxon>Flavobacteriia</taxon>
        <taxon>Flavobacteriales</taxon>
        <taxon>Flavobacteriaceae</taxon>
        <taxon>Hwangdonia</taxon>
    </lineage>
</organism>
<evidence type="ECO:0000313" key="2">
    <source>
        <dbReference type="EMBL" id="MFD1162538.1"/>
    </source>
</evidence>
<evidence type="ECO:0000256" key="1">
    <source>
        <dbReference type="SAM" id="Phobius"/>
    </source>
</evidence>
<feature type="transmembrane region" description="Helical" evidence="1">
    <location>
        <begin position="14"/>
        <end position="34"/>
    </location>
</feature>
<keyword evidence="1" id="KW-1133">Transmembrane helix</keyword>
<keyword evidence="1" id="KW-0812">Transmembrane</keyword>
<feature type="transmembrane region" description="Helical" evidence="1">
    <location>
        <begin position="128"/>
        <end position="147"/>
    </location>
</feature>
<keyword evidence="1" id="KW-0472">Membrane</keyword>
<dbReference type="RefSeq" id="WP_311938969.1">
    <property type="nucleotide sequence ID" value="NZ_JAVSCK010000002.1"/>
</dbReference>
<evidence type="ECO:0008006" key="4">
    <source>
        <dbReference type="Google" id="ProtNLM"/>
    </source>
</evidence>
<dbReference type="Proteomes" id="UP001597163">
    <property type="component" value="Unassembled WGS sequence"/>
</dbReference>
<dbReference type="EMBL" id="JBHTLJ010000002">
    <property type="protein sequence ID" value="MFD1162538.1"/>
    <property type="molecule type" value="Genomic_DNA"/>
</dbReference>
<feature type="transmembrane region" description="Helical" evidence="1">
    <location>
        <begin position="62"/>
        <end position="83"/>
    </location>
</feature>
<name>A0ABW3RCB1_9FLAO</name>
<comment type="caution">
    <text evidence="2">The sequence shown here is derived from an EMBL/GenBank/DDBJ whole genome shotgun (WGS) entry which is preliminary data.</text>
</comment>
<protein>
    <recommendedName>
        <fullName evidence="4">Sodium:proton antiporter</fullName>
    </recommendedName>
</protein>
<evidence type="ECO:0000313" key="3">
    <source>
        <dbReference type="Proteomes" id="UP001597163"/>
    </source>
</evidence>
<keyword evidence="3" id="KW-1185">Reference proteome</keyword>
<gene>
    <name evidence="2" type="ORF">ACFQ2E_08930</name>
</gene>
<feature type="transmembrane region" description="Helical" evidence="1">
    <location>
        <begin position="103"/>
        <end position="122"/>
    </location>
</feature>
<accession>A0ABW3RCB1</accession>
<reference evidence="3" key="1">
    <citation type="journal article" date="2019" name="Int. J. Syst. Evol. Microbiol.">
        <title>The Global Catalogue of Microorganisms (GCM) 10K type strain sequencing project: providing services to taxonomists for standard genome sequencing and annotation.</title>
        <authorList>
            <consortium name="The Broad Institute Genomics Platform"/>
            <consortium name="The Broad Institute Genome Sequencing Center for Infectious Disease"/>
            <person name="Wu L."/>
            <person name="Ma J."/>
        </authorList>
    </citation>
    <scope>NUCLEOTIDE SEQUENCE [LARGE SCALE GENOMIC DNA]</scope>
    <source>
        <strain evidence="3">CCUG 63246</strain>
    </source>
</reference>
<proteinExistence type="predicted"/>
<sequence length="157" mass="18169">MKTNYLLPNKLKPLGWILFIGGIISGLIIVFSNYEYEPLKAKVLSIFNEGFLGSSEMEYFKIIETGISGELASVAIIIGGLIIGFSKEKVEDEFIFKLRKDSLVWAIIFNYFILLLAIVFIYDLTFFHVLVYNMFTPLLFFIIRFNFLKLKSRSHEE</sequence>